<protein>
    <submittedName>
        <fullName evidence="10">Exodeoxyribonuclease III</fullName>
    </submittedName>
</protein>
<name>A0A0G0MBI1_9BACT</name>
<evidence type="ECO:0000256" key="7">
    <source>
        <dbReference type="PIRSR" id="PIRSR604808-2"/>
    </source>
</evidence>
<dbReference type="InterPro" id="IPR004808">
    <property type="entry name" value="AP_endonuc_1"/>
</dbReference>
<keyword evidence="4" id="KW-0378">Hydrolase</keyword>
<feature type="site" description="Interaction with DNA substrate" evidence="8">
    <location>
        <position position="243"/>
    </location>
</feature>
<dbReference type="GO" id="GO:0046872">
    <property type="term" value="F:metal ion binding"/>
    <property type="evidence" value="ECO:0007669"/>
    <property type="project" value="UniProtKB-KW"/>
</dbReference>
<dbReference type="PANTHER" id="PTHR22748:SF6">
    <property type="entry name" value="DNA-(APURINIC OR APYRIMIDINIC SITE) ENDONUCLEASE"/>
    <property type="match status" value="1"/>
</dbReference>
<dbReference type="Gene3D" id="3.60.10.10">
    <property type="entry name" value="Endonuclease/exonuclease/phosphatase"/>
    <property type="match status" value="1"/>
</dbReference>
<dbReference type="GO" id="GO:0003677">
    <property type="term" value="F:DNA binding"/>
    <property type="evidence" value="ECO:0007669"/>
    <property type="project" value="InterPro"/>
</dbReference>
<feature type="site" description="Important for catalytic activity" evidence="8">
    <location>
        <position position="217"/>
    </location>
</feature>
<feature type="active site" description="Proton donor/acceptor" evidence="6">
    <location>
        <position position="146"/>
    </location>
</feature>
<dbReference type="InterPro" id="IPR036691">
    <property type="entry name" value="Endo/exonu/phosph_ase_sf"/>
</dbReference>
<keyword evidence="7" id="KW-0464">Manganese</keyword>
<evidence type="ECO:0000313" key="10">
    <source>
        <dbReference type="EMBL" id="KKQ97710.1"/>
    </source>
</evidence>
<feature type="binding site" evidence="7">
    <location>
        <position position="7"/>
    </location>
    <ligand>
        <name>Mg(2+)</name>
        <dbReference type="ChEBI" id="CHEBI:18420"/>
        <label>1</label>
    </ligand>
</feature>
<dbReference type="GO" id="GO:0008081">
    <property type="term" value="F:phosphoric diester hydrolase activity"/>
    <property type="evidence" value="ECO:0007669"/>
    <property type="project" value="TreeGrafter"/>
</dbReference>
<proteinExistence type="inferred from homology"/>
<dbReference type="Pfam" id="PF03372">
    <property type="entry name" value="Exo_endo_phos"/>
    <property type="match status" value="1"/>
</dbReference>
<reference evidence="10 11" key="1">
    <citation type="journal article" date="2015" name="Nature">
        <title>rRNA introns, odd ribosomes, and small enigmatic genomes across a large radiation of phyla.</title>
        <authorList>
            <person name="Brown C.T."/>
            <person name="Hug L.A."/>
            <person name="Thomas B.C."/>
            <person name="Sharon I."/>
            <person name="Castelle C.J."/>
            <person name="Singh A."/>
            <person name="Wilkins M.J."/>
            <person name="Williams K.H."/>
            <person name="Banfield J.F."/>
        </authorList>
    </citation>
    <scope>NUCLEOTIDE SEQUENCE [LARGE SCALE GENOMIC DNA]</scope>
</reference>
<comment type="cofactor">
    <cofactor evidence="7">
        <name>Mg(2+)</name>
        <dbReference type="ChEBI" id="CHEBI:18420"/>
    </cofactor>
    <cofactor evidence="7">
        <name>Mn(2+)</name>
        <dbReference type="ChEBI" id="CHEBI:29035"/>
    </cofactor>
    <text evidence="7">Probably binds two magnesium or manganese ions per subunit.</text>
</comment>
<keyword evidence="3 7" id="KW-0479">Metal-binding</keyword>
<feature type="binding site" evidence="7">
    <location>
        <position position="148"/>
    </location>
    <ligand>
        <name>Mg(2+)</name>
        <dbReference type="ChEBI" id="CHEBI:18420"/>
        <label>1</label>
    </ligand>
</feature>
<feature type="binding site" evidence="7">
    <location>
        <position position="35"/>
    </location>
    <ligand>
        <name>Mg(2+)</name>
        <dbReference type="ChEBI" id="CHEBI:18420"/>
        <label>1</label>
    </ligand>
</feature>
<dbReference type="SUPFAM" id="SSF56219">
    <property type="entry name" value="DNase I-like"/>
    <property type="match status" value="1"/>
</dbReference>
<evidence type="ECO:0000256" key="2">
    <source>
        <dbReference type="ARBA" id="ARBA00007092"/>
    </source>
</evidence>
<dbReference type="AlphaFoldDB" id="A0A0G0MBI1"/>
<evidence type="ECO:0000256" key="5">
    <source>
        <dbReference type="ARBA" id="ARBA00022842"/>
    </source>
</evidence>
<feature type="active site" description="Proton acceptor" evidence="6">
    <location>
        <position position="243"/>
    </location>
</feature>
<dbReference type="GO" id="GO:0003906">
    <property type="term" value="F:DNA-(apurinic or apyrimidinic site) endonuclease activity"/>
    <property type="evidence" value="ECO:0007669"/>
    <property type="project" value="TreeGrafter"/>
</dbReference>
<evidence type="ECO:0000256" key="1">
    <source>
        <dbReference type="ARBA" id="ARBA00001936"/>
    </source>
</evidence>
<dbReference type="PROSITE" id="PS00726">
    <property type="entry name" value="AP_NUCLEASE_F1_1"/>
    <property type="match status" value="1"/>
</dbReference>
<feature type="binding site" evidence="7">
    <location>
        <position position="243"/>
    </location>
    <ligand>
        <name>Mg(2+)</name>
        <dbReference type="ChEBI" id="CHEBI:18420"/>
        <label>1</label>
    </ligand>
</feature>
<keyword evidence="5 7" id="KW-0460">Magnesium</keyword>
<feature type="binding site" evidence="7">
    <location>
        <position position="242"/>
    </location>
    <ligand>
        <name>Mg(2+)</name>
        <dbReference type="ChEBI" id="CHEBI:18420"/>
        <label>1</label>
    </ligand>
</feature>
<dbReference type="InterPro" id="IPR005135">
    <property type="entry name" value="Endo/exonuclease/phosphatase"/>
</dbReference>
<evidence type="ECO:0000259" key="9">
    <source>
        <dbReference type="Pfam" id="PF03372"/>
    </source>
</evidence>
<dbReference type="GO" id="GO:0006284">
    <property type="term" value="P:base-excision repair"/>
    <property type="evidence" value="ECO:0007669"/>
    <property type="project" value="TreeGrafter"/>
</dbReference>
<accession>A0A0G0MBI1</accession>
<comment type="cofactor">
    <cofactor evidence="1">
        <name>Mn(2+)</name>
        <dbReference type="ChEBI" id="CHEBI:29035"/>
    </cofactor>
</comment>
<dbReference type="PROSITE" id="PS51435">
    <property type="entry name" value="AP_NUCLEASE_F1_4"/>
    <property type="match status" value="1"/>
</dbReference>
<dbReference type="NCBIfam" id="TIGR00633">
    <property type="entry name" value="xth"/>
    <property type="match status" value="1"/>
</dbReference>
<dbReference type="GO" id="GO:0008311">
    <property type="term" value="F:double-stranded DNA 3'-5' DNA exonuclease activity"/>
    <property type="evidence" value="ECO:0007669"/>
    <property type="project" value="TreeGrafter"/>
</dbReference>
<dbReference type="InterPro" id="IPR020848">
    <property type="entry name" value="AP_endonuclease_F1_CS"/>
</dbReference>
<evidence type="ECO:0000256" key="3">
    <source>
        <dbReference type="ARBA" id="ARBA00022723"/>
    </source>
</evidence>
<feature type="domain" description="Endonuclease/exonuclease/phosphatase" evidence="9">
    <location>
        <begin position="4"/>
        <end position="243"/>
    </location>
</feature>
<feature type="active site" evidence="6">
    <location>
        <position position="108"/>
    </location>
</feature>
<sequence>MKIVSWNVNGLRSVLKKGFLDWVKEENPDILCLQEIKIQESELPFDLIYLQDYTFFSNSAAKKGYAGVIVYSKKAPLLVNKNLGIERFDREGRMLELKFPDFSLINLYIPHGARDKRNMDYKLEVYDKLNKEMMNRRNEEIILCGDFNVAHEDIDLARPNQNRNNTMFTFEERGQIDELLDIGFVDSFRQFHREGKNYSWWPYYRNARERNLGWRIDYAFVSKNIAPKLKDAFILPEITGSDHCPIGVELGIDLI</sequence>
<dbReference type="PROSITE" id="PS00727">
    <property type="entry name" value="AP_NUCLEASE_F1_2"/>
    <property type="match status" value="1"/>
</dbReference>
<dbReference type="PATRIC" id="fig|1618549.4.peg.864"/>
<organism evidence="10 11">
    <name type="scientific">Candidatus Woesebacteria bacterium GW2011_GWA1_39_12</name>
    <dbReference type="NCBI Taxonomy" id="1618549"/>
    <lineage>
        <taxon>Bacteria</taxon>
        <taxon>Candidatus Woeseibacteriota</taxon>
    </lineage>
</organism>
<comment type="similarity">
    <text evidence="2">Belongs to the DNA repair enzymes AP/ExoA family.</text>
</comment>
<comment type="caution">
    <text evidence="10">The sequence shown here is derived from an EMBL/GenBank/DDBJ whole genome shotgun (WGS) entry which is preliminary data.</text>
</comment>
<feature type="binding site" evidence="7">
    <location>
        <position position="146"/>
    </location>
    <ligand>
        <name>Mg(2+)</name>
        <dbReference type="ChEBI" id="CHEBI:18420"/>
        <label>1</label>
    </ligand>
</feature>
<evidence type="ECO:0000313" key="11">
    <source>
        <dbReference type="Proteomes" id="UP000034325"/>
    </source>
</evidence>
<evidence type="ECO:0000256" key="4">
    <source>
        <dbReference type="ARBA" id="ARBA00022801"/>
    </source>
</evidence>
<dbReference type="Proteomes" id="UP000034325">
    <property type="component" value="Unassembled WGS sequence"/>
</dbReference>
<feature type="site" description="Transition state stabilizer" evidence="8">
    <location>
        <position position="148"/>
    </location>
</feature>
<dbReference type="InterPro" id="IPR020847">
    <property type="entry name" value="AP_endonuclease_F1_BS"/>
</dbReference>
<evidence type="ECO:0000256" key="8">
    <source>
        <dbReference type="PIRSR" id="PIRSR604808-3"/>
    </source>
</evidence>
<dbReference type="EMBL" id="LBWA01000009">
    <property type="protein sequence ID" value="KKQ97710.1"/>
    <property type="molecule type" value="Genomic_DNA"/>
</dbReference>
<dbReference type="NCBIfam" id="TIGR00195">
    <property type="entry name" value="exoDNase_III"/>
    <property type="match status" value="1"/>
</dbReference>
<gene>
    <name evidence="10" type="ORF">UT23_C0009G0039</name>
</gene>
<dbReference type="PANTHER" id="PTHR22748">
    <property type="entry name" value="AP ENDONUCLEASE"/>
    <property type="match status" value="1"/>
</dbReference>
<evidence type="ECO:0000256" key="6">
    <source>
        <dbReference type="PIRSR" id="PIRSR604808-1"/>
    </source>
</evidence>